<organism evidence="1 2">
    <name type="scientific">Bacillus phage G</name>
    <dbReference type="NCBI Taxonomy" id="2884420"/>
    <lineage>
        <taxon>Viruses</taxon>
        <taxon>Duplodnaviria</taxon>
        <taxon>Heunggongvirae</taxon>
        <taxon>Uroviricota</taxon>
        <taxon>Caudoviricetes</taxon>
        <taxon>Donellivirus</taxon>
        <taxon>Donellivirus gee</taxon>
    </lineage>
</organism>
<keyword evidence="2" id="KW-1185">Reference proteome</keyword>
<gene>
    <name evidence="1" type="primary">34</name>
    <name evidence="1" type="ORF">G_34</name>
</gene>
<accession>G3MBA4</accession>
<proteinExistence type="predicted"/>
<protein>
    <submittedName>
        <fullName evidence="1">Gp34</fullName>
    </submittedName>
</protein>
<dbReference type="GeneID" id="18563253"/>
<dbReference type="RefSeq" id="YP_009015345.1">
    <property type="nucleotide sequence ID" value="NC_023719.1"/>
</dbReference>
<dbReference type="Proteomes" id="UP000009273">
    <property type="component" value="Segment"/>
</dbReference>
<dbReference type="EMBL" id="JN638751">
    <property type="protein sequence ID" value="AEO93305.1"/>
    <property type="molecule type" value="Genomic_DNA"/>
</dbReference>
<dbReference type="KEGG" id="vg:18563253"/>
<name>G3MBA4_9CAUD</name>
<evidence type="ECO:0000313" key="2">
    <source>
        <dbReference type="Proteomes" id="UP000009273"/>
    </source>
</evidence>
<sequence length="118" mass="13441">MDNPVNIGEFVAGNLRGEFFKDSTCPICNSKKGVTRISLGSARYTLTCEDECVSVIFDEILNSVGDKTIKTTEHTVKIFDEKITIVNCEEIEEKKKEAWEKINYLKENDRYLAKKLAK</sequence>
<evidence type="ECO:0000313" key="1">
    <source>
        <dbReference type="EMBL" id="AEO93305.1"/>
    </source>
</evidence>
<reference evidence="1 2" key="1">
    <citation type="submission" date="2011-09" db="EMBL/GenBank/DDBJ databases">
        <authorList>
            <person name="Pope W.H."/>
            <person name="Pedulla M.L."/>
            <person name="Ford M.E."/>
            <person name="Peebles C.L."/>
            <person name="Hatfull G.H."/>
            <person name="Hendrix R.W."/>
        </authorList>
    </citation>
    <scope>NUCLEOTIDE SEQUENCE [LARGE SCALE GENOMIC DNA]</scope>
    <source>
        <strain evidence="1">G</strain>
    </source>
</reference>